<dbReference type="Proteomes" id="UP000661507">
    <property type="component" value="Unassembled WGS sequence"/>
</dbReference>
<evidence type="ECO:0000313" key="3">
    <source>
        <dbReference type="EMBL" id="GGJ04402.1"/>
    </source>
</evidence>
<dbReference type="GO" id="GO:0090313">
    <property type="term" value="P:regulation of protein targeting to membrane"/>
    <property type="evidence" value="ECO:0007669"/>
    <property type="project" value="TreeGrafter"/>
</dbReference>
<dbReference type="RefSeq" id="WP_188965747.1">
    <property type="nucleotide sequence ID" value="NZ_BMKW01000002.1"/>
</dbReference>
<keyword evidence="4" id="KW-1185">Reference proteome</keyword>
<dbReference type="EMBL" id="BMKW01000002">
    <property type="protein sequence ID" value="GGJ04402.1"/>
    <property type="molecule type" value="Genomic_DNA"/>
</dbReference>
<sequence>MQAKRAIKWVAGLLGGVVVLAAGGIAALTYALDAGALTPRILAAIEAATGRAATLGHVSIGLGLTPRVTVENATLANLPGGARPDMARIRHMEANLALWPLLSGDIAFTRIAVEGADILLEQRPDGTPNWDFHPAPRDAAPTAPAGAPPAAERPRRRLAIDVVNITDSRVTLPDPRLGTVAIEAARLQGLGSGGPETFTARLGVHGATLALIGEVPNDPAPIRATISTGGNHLTAQGRPGAAISFEATIPDYAALRPLLAALAPTMALPPALPPITATLRLGPDLRPVAATLQAGEVDLAAYRPGLRLARLNLAAPGLDQPAEVTIEASQSGLPFTATLRLDRPGTLLPWAAEAPLGVTLQAEAAGARAEATGTIQRPRRLEGAAFDLRLSVPDMLALAAVLPDPLPLRDATIAGRITAEGSLRGPLRIEALRIDAPALVAEGDIRLTPGKPFGIDGRLVAARLDLDALARRVPAAPAETASTPAVPPPALPATPPAPAAPPPAADGERRVIPNIALPLAALATWHGQLDLRATQIRIEDMDWRDLHAAITQENDILRIAPLTVTSPGGPVQGELRLDRHANPPALALTLRSEGRGLDLGALRRARGEAPSVEGRAQVTIEVTARGATTRALAASLTGEAGLAMVDGRLARHGLLRLGPDLVALLLPGAPQDGLALRCLALRVSAQDGVATTSALLAETSAGEVTGMAAVNLHSERIAARLLPDVQLFGVRVRAPVGIGGTLAAPRIGVEPGRALVQVIDDTVANRLWRDPTVEWLRGQLPGGHPAGACVEQLRLARMGAAGPAPSAPEVVPGVPRELQGAAQEMLRGLFGGPRR</sequence>
<organism evidence="3 4">
    <name type="scientific">Neoroseomonas lacus</name>
    <dbReference type="NCBI Taxonomy" id="287609"/>
    <lineage>
        <taxon>Bacteria</taxon>
        <taxon>Pseudomonadati</taxon>
        <taxon>Pseudomonadota</taxon>
        <taxon>Alphaproteobacteria</taxon>
        <taxon>Acetobacterales</taxon>
        <taxon>Acetobacteraceae</taxon>
        <taxon>Neoroseomonas</taxon>
    </lineage>
</organism>
<reference evidence="3" key="2">
    <citation type="submission" date="2020-09" db="EMBL/GenBank/DDBJ databases">
        <authorList>
            <person name="Sun Q."/>
            <person name="Zhou Y."/>
        </authorList>
    </citation>
    <scope>NUCLEOTIDE SEQUENCE</scope>
    <source>
        <strain evidence="3">CGMCC 1.3617</strain>
    </source>
</reference>
<dbReference type="PANTHER" id="PTHR30441:SF4">
    <property type="entry name" value="PROTEIN ASMA"/>
    <property type="match status" value="1"/>
</dbReference>
<accession>A0A917NIS2</accession>
<dbReference type="InterPro" id="IPR007844">
    <property type="entry name" value="AsmA"/>
</dbReference>
<protein>
    <recommendedName>
        <fullName evidence="2">AsmA domain-containing protein</fullName>
    </recommendedName>
</protein>
<evidence type="ECO:0000259" key="2">
    <source>
        <dbReference type="Pfam" id="PF05170"/>
    </source>
</evidence>
<dbReference type="InterPro" id="IPR052894">
    <property type="entry name" value="AsmA-related"/>
</dbReference>
<evidence type="ECO:0000313" key="4">
    <source>
        <dbReference type="Proteomes" id="UP000661507"/>
    </source>
</evidence>
<dbReference type="PANTHER" id="PTHR30441">
    <property type="entry name" value="DUF748 DOMAIN-CONTAINING PROTEIN"/>
    <property type="match status" value="1"/>
</dbReference>
<evidence type="ECO:0000256" key="1">
    <source>
        <dbReference type="SAM" id="MobiDB-lite"/>
    </source>
</evidence>
<dbReference type="Pfam" id="PF05170">
    <property type="entry name" value="AsmA"/>
    <property type="match status" value="2"/>
</dbReference>
<feature type="compositionally biased region" description="Pro residues" evidence="1">
    <location>
        <begin position="485"/>
        <end position="504"/>
    </location>
</feature>
<gene>
    <name evidence="3" type="ORF">GCM10011320_09170</name>
</gene>
<feature type="region of interest" description="Disordered" evidence="1">
    <location>
        <begin position="475"/>
        <end position="506"/>
    </location>
</feature>
<reference evidence="3" key="1">
    <citation type="journal article" date="2014" name="Int. J. Syst. Evol. Microbiol.">
        <title>Complete genome sequence of Corynebacterium casei LMG S-19264T (=DSM 44701T), isolated from a smear-ripened cheese.</title>
        <authorList>
            <consortium name="US DOE Joint Genome Institute (JGI-PGF)"/>
            <person name="Walter F."/>
            <person name="Albersmeier A."/>
            <person name="Kalinowski J."/>
            <person name="Ruckert C."/>
        </authorList>
    </citation>
    <scope>NUCLEOTIDE SEQUENCE</scope>
    <source>
        <strain evidence="3">CGMCC 1.3617</strain>
    </source>
</reference>
<dbReference type="GO" id="GO:0005886">
    <property type="term" value="C:plasma membrane"/>
    <property type="evidence" value="ECO:0007669"/>
    <property type="project" value="TreeGrafter"/>
</dbReference>
<comment type="caution">
    <text evidence="3">The sequence shown here is derived from an EMBL/GenBank/DDBJ whole genome shotgun (WGS) entry which is preliminary data.</text>
</comment>
<name>A0A917NIS2_9PROT</name>
<feature type="domain" description="AsmA" evidence="2">
    <location>
        <begin position="417"/>
        <end position="692"/>
    </location>
</feature>
<feature type="compositionally biased region" description="Low complexity" evidence="1">
    <location>
        <begin position="137"/>
        <end position="150"/>
    </location>
</feature>
<proteinExistence type="predicted"/>
<feature type="domain" description="AsmA" evidence="2">
    <location>
        <begin position="5"/>
        <end position="181"/>
    </location>
</feature>
<feature type="compositionally biased region" description="Low complexity" evidence="1">
    <location>
        <begin position="475"/>
        <end position="484"/>
    </location>
</feature>
<dbReference type="AlphaFoldDB" id="A0A917NIS2"/>
<feature type="region of interest" description="Disordered" evidence="1">
    <location>
        <begin position="124"/>
        <end position="153"/>
    </location>
</feature>